<dbReference type="Proteomes" id="UP000489600">
    <property type="component" value="Unassembled WGS sequence"/>
</dbReference>
<name>A0A565CQU5_9BRAS</name>
<dbReference type="AlphaFoldDB" id="A0A565CQU5"/>
<organism evidence="1 2">
    <name type="scientific">Arabis nemorensis</name>
    <dbReference type="NCBI Taxonomy" id="586526"/>
    <lineage>
        <taxon>Eukaryota</taxon>
        <taxon>Viridiplantae</taxon>
        <taxon>Streptophyta</taxon>
        <taxon>Embryophyta</taxon>
        <taxon>Tracheophyta</taxon>
        <taxon>Spermatophyta</taxon>
        <taxon>Magnoliopsida</taxon>
        <taxon>eudicotyledons</taxon>
        <taxon>Gunneridae</taxon>
        <taxon>Pentapetalae</taxon>
        <taxon>rosids</taxon>
        <taxon>malvids</taxon>
        <taxon>Brassicales</taxon>
        <taxon>Brassicaceae</taxon>
        <taxon>Arabideae</taxon>
        <taxon>Arabis</taxon>
    </lineage>
</organism>
<reference evidence="1" key="1">
    <citation type="submission" date="2019-07" db="EMBL/GenBank/DDBJ databases">
        <authorList>
            <person name="Dittberner H."/>
        </authorList>
    </citation>
    <scope>NUCLEOTIDE SEQUENCE [LARGE SCALE GENOMIC DNA]</scope>
</reference>
<proteinExistence type="predicted"/>
<keyword evidence="2" id="KW-1185">Reference proteome</keyword>
<dbReference type="EMBL" id="CABITT030000008">
    <property type="protein sequence ID" value="VVB16019.1"/>
    <property type="molecule type" value="Genomic_DNA"/>
</dbReference>
<sequence>MSVSARSLASLEGLRASCVKFSSFGTLKPGTLRQSQFRPLVVRAAAVVPPEYTRVKKPGNHRVLVKIDEEKEEKRIEEAKEFFESNPTVTEVASWLMEKDPVKAEDLIQMDRDTFTKVLMDRFEEFTIEVEKDKLPI</sequence>
<accession>A0A565CQU5</accession>
<protein>
    <submittedName>
        <fullName evidence="1">Uncharacterized protein</fullName>
    </submittedName>
</protein>
<comment type="caution">
    <text evidence="1">The sequence shown here is derived from an EMBL/GenBank/DDBJ whole genome shotgun (WGS) entry which is preliminary data.</text>
</comment>
<gene>
    <name evidence="1" type="ORF">ANE_LOCUS26463</name>
</gene>
<evidence type="ECO:0000313" key="1">
    <source>
        <dbReference type="EMBL" id="VVB16019.1"/>
    </source>
</evidence>
<evidence type="ECO:0000313" key="2">
    <source>
        <dbReference type="Proteomes" id="UP000489600"/>
    </source>
</evidence>